<dbReference type="InterPro" id="IPR001647">
    <property type="entry name" value="HTH_TetR"/>
</dbReference>
<keyword evidence="1 2" id="KW-0238">DNA-binding</keyword>
<gene>
    <name evidence="5" type="ORF">HMPREF3195_01529</name>
    <name evidence="6" type="ORF">NCTC11460_01440</name>
</gene>
<dbReference type="eggNOG" id="COG1309">
    <property type="taxonomic scope" value="Bacteria"/>
</dbReference>
<proteinExistence type="predicted"/>
<dbReference type="InterPro" id="IPR050624">
    <property type="entry name" value="HTH-type_Tx_Regulator"/>
</dbReference>
<name>A0A135YNI4_9FIRM</name>
<protein>
    <submittedName>
        <fullName evidence="6">Putative DNA-binding transcriptional regulator</fullName>
    </submittedName>
    <submittedName>
        <fullName evidence="5">Transcriptional regulator, TetR family</fullName>
    </submittedName>
</protein>
<dbReference type="EMBL" id="UGTB01000004">
    <property type="protein sequence ID" value="SUB61500.1"/>
    <property type="molecule type" value="Genomic_DNA"/>
</dbReference>
<reference evidence="6 8" key="2">
    <citation type="submission" date="2018-06" db="EMBL/GenBank/DDBJ databases">
        <authorList>
            <consortium name="Pathogen Informatics"/>
            <person name="Doyle S."/>
        </authorList>
    </citation>
    <scope>NUCLEOTIDE SEQUENCE [LARGE SCALE GENOMIC DNA]</scope>
    <source>
        <strain evidence="6 8">NCTC11460</strain>
    </source>
</reference>
<reference evidence="5 7" key="1">
    <citation type="submission" date="2016-02" db="EMBL/GenBank/DDBJ databases">
        <authorList>
            <person name="Wen L."/>
            <person name="He K."/>
            <person name="Yang H."/>
        </authorList>
    </citation>
    <scope>NUCLEOTIDE SEQUENCE [LARGE SCALE GENOMIC DNA]</scope>
    <source>
        <strain evidence="5 7">MJR8628A</strain>
    </source>
</reference>
<feature type="coiled-coil region" evidence="3">
    <location>
        <begin position="125"/>
        <end position="152"/>
    </location>
</feature>
<dbReference type="Proteomes" id="UP000070326">
    <property type="component" value="Unassembled WGS sequence"/>
</dbReference>
<evidence type="ECO:0000313" key="5">
    <source>
        <dbReference type="EMBL" id="KXI10979.1"/>
    </source>
</evidence>
<dbReference type="Gene3D" id="1.10.357.10">
    <property type="entry name" value="Tetracycline Repressor, domain 2"/>
    <property type="match status" value="1"/>
</dbReference>
<evidence type="ECO:0000313" key="8">
    <source>
        <dbReference type="Proteomes" id="UP000255101"/>
    </source>
</evidence>
<dbReference type="Proteomes" id="UP000255101">
    <property type="component" value="Unassembled WGS sequence"/>
</dbReference>
<dbReference type="PRINTS" id="PR00455">
    <property type="entry name" value="HTHTETR"/>
</dbReference>
<dbReference type="GO" id="GO:0003677">
    <property type="term" value="F:DNA binding"/>
    <property type="evidence" value="ECO:0007669"/>
    <property type="project" value="UniProtKB-UniRule"/>
</dbReference>
<keyword evidence="3" id="KW-0175">Coiled coil</keyword>
<evidence type="ECO:0000259" key="4">
    <source>
        <dbReference type="PROSITE" id="PS50977"/>
    </source>
</evidence>
<dbReference type="PANTHER" id="PTHR43479:SF11">
    <property type="entry name" value="ACREF_ENVCD OPERON REPRESSOR-RELATED"/>
    <property type="match status" value="1"/>
</dbReference>
<evidence type="ECO:0000256" key="2">
    <source>
        <dbReference type="PROSITE-ProRule" id="PRU00335"/>
    </source>
</evidence>
<accession>A0A135YNI4</accession>
<feature type="domain" description="HTH tetR-type" evidence="4">
    <location>
        <begin position="67"/>
        <end position="127"/>
    </location>
</feature>
<evidence type="ECO:0000313" key="7">
    <source>
        <dbReference type="Proteomes" id="UP000070326"/>
    </source>
</evidence>
<dbReference type="EMBL" id="LSQZ01000084">
    <property type="protein sequence ID" value="KXI10979.1"/>
    <property type="molecule type" value="Genomic_DNA"/>
</dbReference>
<dbReference type="InterPro" id="IPR009057">
    <property type="entry name" value="Homeodomain-like_sf"/>
</dbReference>
<sequence length="261" mass="30462">MKEDKIASILKNFLVSVTYVLTTKNNDAIISICNLTFRLEYANIKIKNECRSIGGEVLEKRNVKDPGERKQELINIASRLFEKDGYEKVSVRDILAEVNGAPGMFYYYFKSKEDIFLACMETYFEEKLKNKLDILQNKEIDYEERIKILRELIVKDIGQFTTKYNFSKENSITDNSYRLWELIHYIGKFIDVYSEFIIEGIENKKIENNIGINRENMRSFAAFILYGAVGTIYNDYIIKGENKTNSSEAFGIISELFQRPQ</sequence>
<dbReference type="AlphaFoldDB" id="A0A135YNI4"/>
<evidence type="ECO:0000256" key="1">
    <source>
        <dbReference type="ARBA" id="ARBA00023125"/>
    </source>
</evidence>
<feature type="DNA-binding region" description="H-T-H motif" evidence="2">
    <location>
        <begin position="90"/>
        <end position="109"/>
    </location>
</feature>
<dbReference type="RefSeq" id="WP_019595224.1">
    <property type="nucleotide sequence ID" value="NZ_FOVA01000001.1"/>
</dbReference>
<dbReference type="PATRIC" id="fig|1261.5.peg.1534"/>
<dbReference type="PANTHER" id="PTHR43479">
    <property type="entry name" value="ACREF/ENVCD OPERON REPRESSOR-RELATED"/>
    <property type="match status" value="1"/>
</dbReference>
<organism evidence="5 7">
    <name type="scientific">Peptostreptococcus anaerobius</name>
    <dbReference type="NCBI Taxonomy" id="1261"/>
    <lineage>
        <taxon>Bacteria</taxon>
        <taxon>Bacillati</taxon>
        <taxon>Bacillota</taxon>
        <taxon>Clostridia</taxon>
        <taxon>Peptostreptococcales</taxon>
        <taxon>Peptostreptococcaceae</taxon>
        <taxon>Peptostreptococcus</taxon>
    </lineage>
</organism>
<dbReference type="Pfam" id="PF00440">
    <property type="entry name" value="TetR_N"/>
    <property type="match status" value="1"/>
</dbReference>
<dbReference type="PROSITE" id="PS50977">
    <property type="entry name" value="HTH_TETR_2"/>
    <property type="match status" value="1"/>
</dbReference>
<evidence type="ECO:0000313" key="6">
    <source>
        <dbReference type="EMBL" id="SUB61500.1"/>
    </source>
</evidence>
<evidence type="ECO:0000256" key="3">
    <source>
        <dbReference type="SAM" id="Coils"/>
    </source>
</evidence>
<dbReference type="SUPFAM" id="SSF46689">
    <property type="entry name" value="Homeodomain-like"/>
    <property type="match status" value="1"/>
</dbReference>
<dbReference type="STRING" id="1261.HMPREF3195_01529"/>